<dbReference type="PROSITE" id="PS50404">
    <property type="entry name" value="GST_NTER"/>
    <property type="match status" value="1"/>
</dbReference>
<proteinExistence type="predicted"/>
<dbReference type="CDD" id="cd03046">
    <property type="entry name" value="GST_N_GTT1_like"/>
    <property type="match status" value="1"/>
</dbReference>
<reference evidence="2" key="2">
    <citation type="submission" date="2020-11" db="EMBL/GenBank/DDBJ databases">
        <title>Enhanced detection system for hospital associated transmission using whole genome sequencing surveillance.</title>
        <authorList>
            <person name="Harrison L.H."/>
            <person name="Van Tyne D."/>
            <person name="Marsh J.W."/>
            <person name="Griffith M.P."/>
            <person name="Snyder D.J."/>
            <person name="Cooper V.S."/>
            <person name="Mustapha M."/>
        </authorList>
    </citation>
    <scope>NUCLEOTIDE SEQUENCE</scope>
    <source>
        <strain evidence="2">PR00070</strain>
    </source>
</reference>
<dbReference type="PANTHER" id="PTHR44051:SF8">
    <property type="entry name" value="GLUTATHIONE S-TRANSFERASE GSTA"/>
    <property type="match status" value="1"/>
</dbReference>
<protein>
    <submittedName>
        <fullName evidence="2 3">Glutathione S-transferase</fullName>
    </submittedName>
</protein>
<dbReference type="InterPro" id="IPR004045">
    <property type="entry name" value="Glutathione_S-Trfase_N"/>
</dbReference>
<dbReference type="RefSeq" id="WP_075671878.1">
    <property type="nucleotide sequence ID" value="NZ_CP045008.1"/>
</dbReference>
<evidence type="ECO:0000313" key="3">
    <source>
        <dbReference type="EMBL" id="QIF89441.1"/>
    </source>
</evidence>
<dbReference type="EMBL" id="JADSJR010000015">
    <property type="protein sequence ID" value="MBG2915083.1"/>
    <property type="molecule type" value="Genomic_DNA"/>
</dbReference>
<dbReference type="InterPro" id="IPR040079">
    <property type="entry name" value="Glutathione_S-Trfase"/>
</dbReference>
<dbReference type="SFLD" id="SFLDS00019">
    <property type="entry name" value="Glutathione_Transferase_(cytos"/>
    <property type="match status" value="1"/>
</dbReference>
<dbReference type="Proteomes" id="UP000612266">
    <property type="component" value="Unassembled WGS sequence"/>
</dbReference>
<evidence type="ECO:0000313" key="5">
    <source>
        <dbReference type="Proteomes" id="UP000612266"/>
    </source>
</evidence>
<dbReference type="SFLD" id="SFLDG00358">
    <property type="entry name" value="Main_(cytGST)"/>
    <property type="match status" value="1"/>
</dbReference>
<dbReference type="EMBL" id="CP047340">
    <property type="protein sequence ID" value="QIF89441.1"/>
    <property type="molecule type" value="Genomic_DNA"/>
</dbReference>
<sequence length="203" mass="22899">MSELILYTNAMSRGNTAELFLKILDVPYQRVELEYGEPMRTPEYLAINPMAKVPALVDGEVVVTETAAICAYLADKFIEKGFAPALNSPERAAYYRWFFFTAGPIEAAFTVKELDIDLNEEQQKSSGFGSFERTFHCLETGLASAKPYLCGKNMMAVDVYVGYFLIFLCKYALIQPTPLINQYIDSLALNKEIKQLLESLDLR</sequence>
<dbReference type="GO" id="GO:0016740">
    <property type="term" value="F:transferase activity"/>
    <property type="evidence" value="ECO:0007669"/>
    <property type="project" value="UniProtKB-KW"/>
</dbReference>
<gene>
    <name evidence="3" type="ORF">GTH23_05065</name>
    <name evidence="2" type="ORF">I4901_11990</name>
</gene>
<dbReference type="Pfam" id="PF02798">
    <property type="entry name" value="GST_N"/>
    <property type="match status" value="1"/>
</dbReference>
<keyword evidence="2" id="KW-0808">Transferase</keyword>
<organism evidence="2 5">
    <name type="scientific">Proteus terrae subsp. cibarius</name>
    <dbReference type="NCBI Taxonomy" id="626774"/>
    <lineage>
        <taxon>Bacteria</taxon>
        <taxon>Pseudomonadati</taxon>
        <taxon>Pseudomonadota</taxon>
        <taxon>Gammaproteobacteria</taxon>
        <taxon>Enterobacterales</taxon>
        <taxon>Morganellaceae</taxon>
        <taxon>Proteus</taxon>
    </lineage>
</organism>
<dbReference type="SUPFAM" id="SSF47616">
    <property type="entry name" value="GST C-terminal domain-like"/>
    <property type="match status" value="1"/>
</dbReference>
<dbReference type="AlphaFoldDB" id="A0A6G6S6G9"/>
<dbReference type="InterPro" id="IPR036282">
    <property type="entry name" value="Glutathione-S-Trfase_C_sf"/>
</dbReference>
<dbReference type="Proteomes" id="UP000501338">
    <property type="component" value="Chromosome"/>
</dbReference>
<dbReference type="InterPro" id="IPR036249">
    <property type="entry name" value="Thioredoxin-like_sf"/>
</dbReference>
<dbReference type="GeneID" id="57333258"/>
<feature type="domain" description="GST N-terminal" evidence="1">
    <location>
        <begin position="1"/>
        <end position="81"/>
    </location>
</feature>
<dbReference type="PANTHER" id="PTHR44051">
    <property type="entry name" value="GLUTATHIONE S-TRANSFERASE-RELATED"/>
    <property type="match status" value="1"/>
</dbReference>
<keyword evidence="4" id="KW-1185">Reference proteome</keyword>
<dbReference type="SUPFAM" id="SSF52833">
    <property type="entry name" value="Thioredoxin-like"/>
    <property type="match status" value="1"/>
</dbReference>
<accession>A0A6G6S6G9</accession>
<dbReference type="Gene3D" id="3.40.30.10">
    <property type="entry name" value="Glutaredoxin"/>
    <property type="match status" value="1"/>
</dbReference>
<evidence type="ECO:0000259" key="1">
    <source>
        <dbReference type="PROSITE" id="PS50404"/>
    </source>
</evidence>
<evidence type="ECO:0000313" key="4">
    <source>
        <dbReference type="Proteomes" id="UP000501338"/>
    </source>
</evidence>
<dbReference type="Gene3D" id="1.20.1050.10">
    <property type="match status" value="1"/>
</dbReference>
<evidence type="ECO:0000313" key="2">
    <source>
        <dbReference type="EMBL" id="MBG2915083.1"/>
    </source>
</evidence>
<name>A0A6G6S6G9_9GAMM</name>
<reference evidence="3 4" key="1">
    <citation type="submission" date="2020-01" db="EMBL/GenBank/DDBJ databases">
        <title>The genomic epidemiology of tigecycline resistance gene tet(X) variants in a swine farm in China.</title>
        <authorList>
            <person name="Peng K."/>
            <person name="Li R."/>
        </authorList>
    </citation>
    <scope>NUCLEOTIDE SEQUENCE [LARGE SCALE GENOMIC DNA]</scope>
    <source>
        <strain evidence="3 4">ZF1</strain>
    </source>
</reference>